<reference evidence="2 3" key="1">
    <citation type="submission" date="2020-07" db="EMBL/GenBank/DDBJ databases">
        <title>Sequencing the genomes of 1000 actinobacteria strains.</title>
        <authorList>
            <person name="Klenk H.-P."/>
        </authorList>
    </citation>
    <scope>NUCLEOTIDE SEQUENCE [LARGE SCALE GENOMIC DNA]</scope>
    <source>
        <strain evidence="2 3">DSM 18248</strain>
    </source>
</reference>
<feature type="compositionally biased region" description="Basic and acidic residues" evidence="1">
    <location>
        <begin position="116"/>
        <end position="126"/>
    </location>
</feature>
<evidence type="ECO:0000313" key="3">
    <source>
        <dbReference type="Proteomes" id="UP000537326"/>
    </source>
</evidence>
<evidence type="ECO:0000313" key="2">
    <source>
        <dbReference type="EMBL" id="NYI10169.1"/>
    </source>
</evidence>
<dbReference type="Proteomes" id="UP000537326">
    <property type="component" value="Unassembled WGS sequence"/>
</dbReference>
<feature type="region of interest" description="Disordered" evidence="1">
    <location>
        <begin position="103"/>
        <end position="189"/>
    </location>
</feature>
<dbReference type="EMBL" id="JACBZI010000001">
    <property type="protein sequence ID" value="NYI10169.1"/>
    <property type="molecule type" value="Genomic_DNA"/>
</dbReference>
<name>A0A7Y9YEH2_9ACTN</name>
<protein>
    <submittedName>
        <fullName evidence="2">Uncharacterized protein</fullName>
    </submittedName>
</protein>
<comment type="caution">
    <text evidence="2">The sequence shown here is derived from an EMBL/GenBank/DDBJ whole genome shotgun (WGS) entry which is preliminary data.</text>
</comment>
<accession>A0A7Y9YEH2</accession>
<feature type="compositionally biased region" description="Polar residues" evidence="1">
    <location>
        <begin position="145"/>
        <end position="155"/>
    </location>
</feature>
<gene>
    <name evidence="2" type="ORF">BKA05_001684</name>
</gene>
<feature type="compositionally biased region" description="Basic residues" evidence="1">
    <location>
        <begin position="1"/>
        <end position="14"/>
    </location>
</feature>
<feature type="region of interest" description="Disordered" evidence="1">
    <location>
        <begin position="1"/>
        <end position="41"/>
    </location>
</feature>
<dbReference type="RefSeq" id="WP_179531049.1">
    <property type="nucleotide sequence ID" value="NZ_BAAAPP010000003.1"/>
</dbReference>
<feature type="compositionally biased region" description="Basic and acidic residues" evidence="1">
    <location>
        <begin position="172"/>
        <end position="182"/>
    </location>
</feature>
<keyword evidence="3" id="KW-1185">Reference proteome</keyword>
<dbReference type="AlphaFoldDB" id="A0A7Y9YEH2"/>
<sequence>MPGKHAARQGRFLRPRPTFHAATSVGAHRSPGGGSQVGRGSSLAAIGLTGTLALTLGGVAVGDEDQPTISRHDFAVLPATSNGSSAVGLLDPLRRASQTLEAAAVNGDEGAGEPAEVYRPRHRGESTEAAPGTRDQADSHGAGTNGTPDGDTSSAGDEPGTARSATDAVVETVRKAADRAPDQSDPVVDPVVEAADESLSGAADIVDGLLP</sequence>
<evidence type="ECO:0000256" key="1">
    <source>
        <dbReference type="SAM" id="MobiDB-lite"/>
    </source>
</evidence>
<organism evidence="2 3">
    <name type="scientific">Nocardioides marinus</name>
    <dbReference type="NCBI Taxonomy" id="374514"/>
    <lineage>
        <taxon>Bacteria</taxon>
        <taxon>Bacillati</taxon>
        <taxon>Actinomycetota</taxon>
        <taxon>Actinomycetes</taxon>
        <taxon>Propionibacteriales</taxon>
        <taxon>Nocardioidaceae</taxon>
        <taxon>Nocardioides</taxon>
    </lineage>
</organism>
<proteinExistence type="predicted"/>